<feature type="compositionally biased region" description="Polar residues" evidence="1">
    <location>
        <begin position="182"/>
        <end position="197"/>
    </location>
</feature>
<organism evidence="3 4">
    <name type="scientific">Streptomyces luteolifulvus</name>
    <dbReference type="NCBI Taxonomy" id="2615112"/>
    <lineage>
        <taxon>Bacteria</taxon>
        <taxon>Bacillati</taxon>
        <taxon>Actinomycetota</taxon>
        <taxon>Actinomycetes</taxon>
        <taxon>Kitasatosporales</taxon>
        <taxon>Streptomycetaceae</taxon>
        <taxon>Streptomyces</taxon>
    </lineage>
</organism>
<feature type="compositionally biased region" description="Low complexity" evidence="1">
    <location>
        <begin position="372"/>
        <end position="390"/>
    </location>
</feature>
<keyword evidence="2" id="KW-1133">Transmembrane helix</keyword>
<dbReference type="Proteomes" id="UP000442707">
    <property type="component" value="Unassembled WGS sequence"/>
</dbReference>
<dbReference type="EMBL" id="VZRB01000006">
    <property type="protein sequence ID" value="KAB1147609.1"/>
    <property type="molecule type" value="Genomic_DNA"/>
</dbReference>
<feature type="region of interest" description="Disordered" evidence="1">
    <location>
        <begin position="370"/>
        <end position="390"/>
    </location>
</feature>
<gene>
    <name evidence="3" type="ORF">F7R91_10960</name>
</gene>
<reference evidence="3 4" key="1">
    <citation type="submission" date="2019-09" db="EMBL/GenBank/DDBJ databases">
        <title>Screening of Novel Bioactive Compounds from Soil-Associated.</title>
        <authorList>
            <person name="Zhao S."/>
        </authorList>
    </citation>
    <scope>NUCLEOTIDE SEQUENCE [LARGE SCALE GENOMIC DNA]</scope>
    <source>
        <strain evidence="3 4">HIT-DPA4</strain>
    </source>
</reference>
<feature type="transmembrane region" description="Helical" evidence="2">
    <location>
        <begin position="234"/>
        <end position="257"/>
    </location>
</feature>
<feature type="transmembrane region" description="Helical" evidence="2">
    <location>
        <begin position="309"/>
        <end position="331"/>
    </location>
</feature>
<sequence length="390" mass="42369">MTSQAIDRPHGVARESGDDEYLRSVESLFKSKTEWQKLVWNRVSRIRADLNAALPDGAQDPARETINELLMRAEGAADKQAKTRNLVANFRQWWYGSMSDFAWLSLHEAEALVARLESNGQSLVRARCLVEKASVLLLDKDSAVIAVKAELEGIEKAGRTEGANARKARLTEGANAPKAPCNESTHTPNGSAANSISHPREGESFAIPVSNLSRVVQDASDERYAQSRSFRNRIIRLCITAFVFLVLTMIPIAMGVVDLWPHDGPPSEIQVTIGVALFGTIGAFVTSVPSLARVQGTWNPYSLPLYQMFLKLLLGPIFAFVGILFLSSDLVPNIKSPVDFPKLLVWAVIFGAGQQAVTRFVDDRVAGLVSQDPSADPGAAAAASGRRSSS</sequence>
<dbReference type="AlphaFoldDB" id="A0A6H9V4N8"/>
<accession>A0A6H9V4N8</accession>
<evidence type="ECO:0000313" key="4">
    <source>
        <dbReference type="Proteomes" id="UP000442707"/>
    </source>
</evidence>
<evidence type="ECO:0000313" key="3">
    <source>
        <dbReference type="EMBL" id="KAB1147609.1"/>
    </source>
</evidence>
<evidence type="ECO:0000256" key="1">
    <source>
        <dbReference type="SAM" id="MobiDB-lite"/>
    </source>
</evidence>
<keyword evidence="2" id="KW-0472">Membrane</keyword>
<evidence type="ECO:0000256" key="2">
    <source>
        <dbReference type="SAM" id="Phobius"/>
    </source>
</evidence>
<comment type="caution">
    <text evidence="3">The sequence shown here is derived from an EMBL/GenBank/DDBJ whole genome shotgun (WGS) entry which is preliminary data.</text>
</comment>
<name>A0A6H9V4N8_9ACTN</name>
<dbReference type="RefSeq" id="WP_150947071.1">
    <property type="nucleotide sequence ID" value="NZ_VZRB01000006.1"/>
</dbReference>
<keyword evidence="2" id="KW-0812">Transmembrane</keyword>
<keyword evidence="4" id="KW-1185">Reference proteome</keyword>
<protein>
    <submittedName>
        <fullName evidence="3">Uncharacterized protein</fullName>
    </submittedName>
</protein>
<proteinExistence type="predicted"/>
<feature type="transmembrane region" description="Helical" evidence="2">
    <location>
        <begin position="269"/>
        <end position="288"/>
    </location>
</feature>
<feature type="region of interest" description="Disordered" evidence="1">
    <location>
        <begin position="160"/>
        <end position="197"/>
    </location>
</feature>